<name>A0AAN6GGJ2_9BASI</name>
<proteinExistence type="predicted"/>
<dbReference type="Proteomes" id="UP001176521">
    <property type="component" value="Unassembled WGS sequence"/>
</dbReference>
<evidence type="ECO:0000313" key="2">
    <source>
        <dbReference type="Proteomes" id="UP001176521"/>
    </source>
</evidence>
<dbReference type="AlphaFoldDB" id="A0AAN6GGJ2"/>
<organism evidence="1 2">
    <name type="scientific">Tilletia horrida</name>
    <dbReference type="NCBI Taxonomy" id="155126"/>
    <lineage>
        <taxon>Eukaryota</taxon>
        <taxon>Fungi</taxon>
        <taxon>Dikarya</taxon>
        <taxon>Basidiomycota</taxon>
        <taxon>Ustilaginomycotina</taxon>
        <taxon>Exobasidiomycetes</taxon>
        <taxon>Tilletiales</taxon>
        <taxon>Tilletiaceae</taxon>
        <taxon>Tilletia</taxon>
    </lineage>
</organism>
<protein>
    <submittedName>
        <fullName evidence="1">Uncharacterized protein</fullName>
    </submittedName>
</protein>
<sequence>MAILWTVCALETRHSARDCRIVGTLNIQTQHFPLYPVCRLTEQHSSIVLPLPLLKHEKPVFSSITLIQLIIYLLKEEPNGTADYEQVASRGTVSRMASAVPSDPVLQPSHLVSYTLMSALSTAWYDPPDALSAAQSITDTLVGKPVGHAAQFPLPASHRVLFGNSDELVMHVTLDSFKDSKPFPR</sequence>
<dbReference type="EMBL" id="JAPDMQ010000151">
    <property type="protein sequence ID" value="KAK0532822.1"/>
    <property type="molecule type" value="Genomic_DNA"/>
</dbReference>
<comment type="caution">
    <text evidence="1">The sequence shown here is derived from an EMBL/GenBank/DDBJ whole genome shotgun (WGS) entry which is preliminary data.</text>
</comment>
<keyword evidence="2" id="KW-1185">Reference proteome</keyword>
<evidence type="ECO:0000313" key="1">
    <source>
        <dbReference type="EMBL" id="KAK0532822.1"/>
    </source>
</evidence>
<accession>A0AAN6GGJ2</accession>
<reference evidence="1" key="1">
    <citation type="journal article" date="2023" name="PhytoFront">
        <title>Draft Genome Resources of Seven Strains of Tilletia horrida, Causal Agent of Kernel Smut of Rice.</title>
        <authorList>
            <person name="Khanal S."/>
            <person name="Antony Babu S."/>
            <person name="Zhou X.G."/>
        </authorList>
    </citation>
    <scope>NUCLEOTIDE SEQUENCE</scope>
    <source>
        <strain evidence="1">TX3</strain>
    </source>
</reference>
<gene>
    <name evidence="1" type="ORF">OC842_003166</name>
</gene>